<evidence type="ECO:0000313" key="2">
    <source>
        <dbReference type="Proteomes" id="UP000265520"/>
    </source>
</evidence>
<comment type="caution">
    <text evidence="1">The sequence shown here is derived from an EMBL/GenBank/DDBJ whole genome shotgun (WGS) entry which is preliminary data.</text>
</comment>
<keyword evidence="2" id="KW-1185">Reference proteome</keyword>
<name>A0A392W1P1_9FABA</name>
<feature type="non-terminal residue" evidence="1">
    <location>
        <position position="26"/>
    </location>
</feature>
<organism evidence="1 2">
    <name type="scientific">Trifolium medium</name>
    <dbReference type="NCBI Taxonomy" id="97028"/>
    <lineage>
        <taxon>Eukaryota</taxon>
        <taxon>Viridiplantae</taxon>
        <taxon>Streptophyta</taxon>
        <taxon>Embryophyta</taxon>
        <taxon>Tracheophyta</taxon>
        <taxon>Spermatophyta</taxon>
        <taxon>Magnoliopsida</taxon>
        <taxon>eudicotyledons</taxon>
        <taxon>Gunneridae</taxon>
        <taxon>Pentapetalae</taxon>
        <taxon>rosids</taxon>
        <taxon>fabids</taxon>
        <taxon>Fabales</taxon>
        <taxon>Fabaceae</taxon>
        <taxon>Papilionoideae</taxon>
        <taxon>50 kb inversion clade</taxon>
        <taxon>NPAAA clade</taxon>
        <taxon>Hologalegina</taxon>
        <taxon>IRL clade</taxon>
        <taxon>Trifolieae</taxon>
        <taxon>Trifolium</taxon>
    </lineage>
</organism>
<proteinExistence type="predicted"/>
<dbReference type="EMBL" id="LXQA011311490">
    <property type="protein sequence ID" value="MCI92825.1"/>
    <property type="molecule type" value="Genomic_DNA"/>
</dbReference>
<evidence type="ECO:0000313" key="1">
    <source>
        <dbReference type="EMBL" id="MCI92825.1"/>
    </source>
</evidence>
<reference evidence="1 2" key="1">
    <citation type="journal article" date="2018" name="Front. Plant Sci.">
        <title>Red Clover (Trifolium pratense) and Zigzag Clover (T. medium) - A Picture of Genomic Similarities and Differences.</title>
        <authorList>
            <person name="Dluhosova J."/>
            <person name="Istvanek J."/>
            <person name="Nedelnik J."/>
            <person name="Repkova J."/>
        </authorList>
    </citation>
    <scope>NUCLEOTIDE SEQUENCE [LARGE SCALE GENOMIC DNA]</scope>
    <source>
        <strain evidence="2">cv. 10/8</strain>
        <tissue evidence="1">Leaf</tissue>
    </source>
</reference>
<accession>A0A392W1P1</accession>
<dbReference type="Proteomes" id="UP000265520">
    <property type="component" value="Unassembled WGS sequence"/>
</dbReference>
<protein>
    <submittedName>
        <fullName evidence="1">Uncharacterized protein</fullName>
    </submittedName>
</protein>
<sequence length="26" mass="2676">MQGTNCRTADSSAASEIMPAVLASYT</sequence>
<dbReference type="AlphaFoldDB" id="A0A392W1P1"/>